<name>A0ACB9U5T6_9CETA</name>
<reference evidence="1" key="1">
    <citation type="submission" date="2022-03" db="EMBL/GenBank/DDBJ databases">
        <title>Genomic analyses of argali, domestic sheep and their hybrids provide insights into chromosomal evolution, heterosis and genetic basis of agronomic traits.</title>
        <authorList>
            <person name="Li M."/>
        </authorList>
    </citation>
    <scope>NUCLEOTIDE SEQUENCE</scope>
    <source>
        <strain evidence="1">F1 hybrid</strain>
    </source>
</reference>
<evidence type="ECO:0000313" key="2">
    <source>
        <dbReference type="Proteomes" id="UP001057279"/>
    </source>
</evidence>
<sequence>MTAPCCAADLAAVAGVASAGHAQRGSPAPAPPAGPQFWSFQDRLLEDAARPLTELGLPPGEEVDAADSPSPPQPFGPLAPRHPLLLTPPPPSVSASISVSVSVSNTPNRPCPLPQQGSTLSAPPWPALKWLGLSRQPGSAQLELWLQDLRSQREDPNPPWASLRLTGMDGRPQFGPDLRSEAGVRTAHFLSQEKLNEDFYEFLEDKIQENLPHSSVDHYCDRMGNEPEEAQHTRVENFCDKIGNEPEEAQHSSVDDFCDKMGKEPEEAQDFDDSINSLKTKMFQLVELFCENLPKKSEEEVCSDLIVMESVCSADMADAVDAQVNNSESCPLLRETQQELRRRVCEPSGSYSLPGLNQPFDSSTPRNWSLDWLKQIAAAYLQGLCRAAEAIWTVLKGFCSSLEQLFKSLIQV</sequence>
<evidence type="ECO:0000313" key="1">
    <source>
        <dbReference type="EMBL" id="KAI4559383.1"/>
    </source>
</evidence>
<dbReference type="Proteomes" id="UP001057279">
    <property type="component" value="Linkage Group LG23"/>
</dbReference>
<protein>
    <submittedName>
        <fullName evidence="1">Uncharacterized protein</fullName>
    </submittedName>
</protein>
<organism evidence="1 2">
    <name type="scientific">Ovis ammon polii x Ovis aries</name>
    <dbReference type="NCBI Taxonomy" id="2918886"/>
    <lineage>
        <taxon>Eukaryota</taxon>
        <taxon>Metazoa</taxon>
        <taxon>Chordata</taxon>
        <taxon>Craniata</taxon>
        <taxon>Vertebrata</taxon>
        <taxon>Euteleostomi</taxon>
        <taxon>Mammalia</taxon>
        <taxon>Eutheria</taxon>
        <taxon>Laurasiatheria</taxon>
        <taxon>Artiodactyla</taxon>
        <taxon>Ruminantia</taxon>
        <taxon>Pecora</taxon>
        <taxon>Bovidae</taxon>
        <taxon>Caprinae</taxon>
        <taxon>Ovis</taxon>
    </lineage>
</organism>
<comment type="caution">
    <text evidence="1">The sequence shown here is derived from an EMBL/GenBank/DDBJ whole genome shotgun (WGS) entry which is preliminary data.</text>
</comment>
<proteinExistence type="predicted"/>
<gene>
    <name evidence="1" type="ORF">MJG53_017909</name>
</gene>
<accession>A0ACB9U5T6</accession>
<dbReference type="EMBL" id="CM043048">
    <property type="protein sequence ID" value="KAI4559383.1"/>
    <property type="molecule type" value="Genomic_DNA"/>
</dbReference>
<keyword evidence="2" id="KW-1185">Reference proteome</keyword>